<evidence type="ECO:0000259" key="1">
    <source>
        <dbReference type="Pfam" id="PF12706"/>
    </source>
</evidence>
<dbReference type="CDD" id="cd07741">
    <property type="entry name" value="metallo-hydrolase-like_MBL-fold"/>
    <property type="match status" value="1"/>
</dbReference>
<dbReference type="InterPro" id="IPR001279">
    <property type="entry name" value="Metallo-B-lactamas"/>
</dbReference>
<dbReference type="Proteomes" id="UP000377803">
    <property type="component" value="Chromosome"/>
</dbReference>
<proteinExistence type="predicted"/>
<keyword evidence="3" id="KW-1185">Reference proteome</keyword>
<dbReference type="GeneID" id="42364766"/>
<keyword evidence="2" id="KW-0378">Hydrolase</keyword>
<dbReference type="InterPro" id="IPR036866">
    <property type="entry name" value="RibonucZ/Hydroxyglut_hydro"/>
</dbReference>
<sequence>MKLKFLGTGGGRYVTGYQNRQTGGIVVQTGDTQIHVDPGPGALYHCHEELDNPLDTEAVLVSHAHPDHSNDVEPLIGMMTQASDKPGAVFGSESVIHGYGEVEKAVSNYHKDLCMEVKVLEEDSKHEFKDLKIESQEMFHGDPKTQGFTLETEEKKIGFWTDTQYSDELTELYKGCDTLVIYCSRPRNEGIKGHTSLDEVPKIVEQTEVENIIITHFGQKFLNSDLEKQEEWLKEQVDAKVTFAEDGMQYPGNRSLGDF</sequence>
<dbReference type="PANTHER" id="PTHR46018">
    <property type="entry name" value="ZINC PHOSPHODIESTERASE ELAC PROTEIN 1"/>
    <property type="match status" value="1"/>
</dbReference>
<feature type="domain" description="Metallo-beta-lactamase" evidence="1">
    <location>
        <begin position="33"/>
        <end position="217"/>
    </location>
</feature>
<dbReference type="KEGG" id="ncon:LC1Nh_0383"/>
<protein>
    <submittedName>
        <fullName evidence="2">Metal-dependent hydrolase, beta-lactamase superfamily</fullName>
    </submittedName>
</protein>
<evidence type="ECO:0000313" key="2">
    <source>
        <dbReference type="EMBL" id="QGA80284.1"/>
    </source>
</evidence>
<dbReference type="SUPFAM" id="SSF56281">
    <property type="entry name" value="Metallo-hydrolase/oxidoreductase"/>
    <property type="match status" value="1"/>
</dbReference>
<dbReference type="AlphaFoldDB" id="A0A5Q0UFI0"/>
<reference evidence="3" key="1">
    <citation type="submission" date="2019-05" db="EMBL/GenBank/DDBJ databases">
        <title>Candidatus Nanohalobium constans, a novel model system to study the DPANN nano-sized archaea: genomic and physiological characterization of a nanoarchaeon co-cultured with its chitinotrophic host.</title>
        <authorList>
            <person name="La Cono V."/>
            <person name="Arcadi E."/>
            <person name="Crisafi F."/>
            <person name="Denaro R."/>
            <person name="La Spada G."/>
            <person name="Messina E."/>
            <person name="Smedile F."/>
            <person name="Toshchakov S.V."/>
            <person name="Shevchenko M.A."/>
            <person name="Golyshin P.N."/>
            <person name="Golyshina O.V."/>
            <person name="Ferrer M."/>
            <person name="Rohde M."/>
            <person name="Mushegian A."/>
            <person name="Sorokin D.Y."/>
            <person name="Giuliano L."/>
            <person name="Yakimov M.M."/>
        </authorList>
    </citation>
    <scope>NUCLEOTIDE SEQUENCE [LARGE SCALE GENOMIC DNA]</scope>
    <source>
        <strain evidence="3">LC1Nh</strain>
    </source>
</reference>
<dbReference type="PANTHER" id="PTHR46018:SF2">
    <property type="entry name" value="ZINC PHOSPHODIESTERASE ELAC PROTEIN 1"/>
    <property type="match status" value="1"/>
</dbReference>
<gene>
    <name evidence="2" type="ORF">LC1Nh_0383</name>
</gene>
<dbReference type="GO" id="GO:0042781">
    <property type="term" value="F:3'-tRNA processing endoribonuclease activity"/>
    <property type="evidence" value="ECO:0007669"/>
    <property type="project" value="TreeGrafter"/>
</dbReference>
<dbReference type="OrthoDB" id="73420at2157"/>
<evidence type="ECO:0000313" key="3">
    <source>
        <dbReference type="Proteomes" id="UP000377803"/>
    </source>
</evidence>
<name>A0A5Q0UFI0_9ARCH</name>
<dbReference type="Gene3D" id="3.60.15.10">
    <property type="entry name" value="Ribonuclease Z/Hydroxyacylglutathione hydrolase-like"/>
    <property type="match status" value="1"/>
</dbReference>
<dbReference type="EMBL" id="CP040089">
    <property type="protein sequence ID" value="QGA80284.1"/>
    <property type="molecule type" value="Genomic_DNA"/>
</dbReference>
<organism evidence="2 3">
    <name type="scientific">Candidatus Nanohalobium constans</name>
    <dbReference type="NCBI Taxonomy" id="2565781"/>
    <lineage>
        <taxon>Archaea</taxon>
        <taxon>Candidatus Nanohalarchaeota</taxon>
        <taxon>Candidatus Nanohalobia</taxon>
        <taxon>Candidatus Nanohalobiales</taxon>
        <taxon>Candidatus Nanohalobiaceae</taxon>
        <taxon>Candidatus Nanohalobium</taxon>
    </lineage>
</organism>
<accession>A0A5Q0UFI0</accession>
<dbReference type="RefSeq" id="WP_153550022.1">
    <property type="nucleotide sequence ID" value="NZ_CP040089.1"/>
</dbReference>
<dbReference type="Pfam" id="PF12706">
    <property type="entry name" value="Lactamase_B_2"/>
    <property type="match status" value="1"/>
</dbReference>